<dbReference type="EMBL" id="SEOQ01001823">
    <property type="protein sequence ID" value="TFY50455.1"/>
    <property type="molecule type" value="Genomic_DNA"/>
</dbReference>
<dbReference type="OrthoDB" id="3279806at2759"/>
<evidence type="ECO:0000313" key="3">
    <source>
        <dbReference type="Proteomes" id="UP000298327"/>
    </source>
</evidence>
<proteinExistence type="predicted"/>
<comment type="caution">
    <text evidence="2">The sequence shown here is derived from an EMBL/GenBank/DDBJ whole genome shotgun (WGS) entry which is preliminary data.</text>
</comment>
<feature type="compositionally biased region" description="Acidic residues" evidence="1">
    <location>
        <begin position="306"/>
        <end position="320"/>
    </location>
</feature>
<protein>
    <submittedName>
        <fullName evidence="2">Uncharacterized protein</fullName>
    </submittedName>
</protein>
<dbReference type="AlphaFoldDB" id="A0A4Y9XKE5"/>
<dbReference type="Proteomes" id="UP000298327">
    <property type="component" value="Unassembled WGS sequence"/>
</dbReference>
<accession>A0A4Y9XKE5</accession>
<sequence length="333" mass="38248">MRTGNEGAIIWQRLLPRYKFTDCTDRWDHLQETIRILSHTPASRLQFFRQHTMVVMVDPLLMVERAISLATRSGHAVARQFNGHKVKQLKESLDEIDDSIAAAIPLRKYRDAKHWARIKGMIVELYDDHNKFREWFLELNDTQRFYQFWMVRTNIRKIRFRIRAIMDEIQTANFHSKREMAQHDHLEELERIVPIETTLDALRKFLDGIDQADDKDLLEYEGIRTRLLMILSGEIPEDVLAGEADSNVKHRSITAAENMLREAAEISARGARTLDLDAERASLDSNNSGGSSIYGTAYGGDATSDIGDEESNPDFSDEMEPSFALDIGSMFTA</sequence>
<evidence type="ECO:0000256" key="1">
    <source>
        <dbReference type="SAM" id="MobiDB-lite"/>
    </source>
</evidence>
<evidence type="ECO:0000313" key="2">
    <source>
        <dbReference type="EMBL" id="TFY50455.1"/>
    </source>
</evidence>
<reference evidence="2 3" key="1">
    <citation type="submission" date="2019-02" db="EMBL/GenBank/DDBJ databases">
        <title>Genome sequencing of the rare red list fungi Dentipellis fragilis.</title>
        <authorList>
            <person name="Buettner E."/>
            <person name="Kellner H."/>
        </authorList>
    </citation>
    <scope>NUCLEOTIDE SEQUENCE [LARGE SCALE GENOMIC DNA]</scope>
    <source>
        <strain evidence="2 3">DSM 105465</strain>
    </source>
</reference>
<organism evidence="2 3">
    <name type="scientific">Dentipellis fragilis</name>
    <dbReference type="NCBI Taxonomy" id="205917"/>
    <lineage>
        <taxon>Eukaryota</taxon>
        <taxon>Fungi</taxon>
        <taxon>Dikarya</taxon>
        <taxon>Basidiomycota</taxon>
        <taxon>Agaricomycotina</taxon>
        <taxon>Agaricomycetes</taxon>
        <taxon>Russulales</taxon>
        <taxon>Hericiaceae</taxon>
        <taxon>Dentipellis</taxon>
    </lineage>
</organism>
<keyword evidence="3" id="KW-1185">Reference proteome</keyword>
<name>A0A4Y9XKE5_9AGAM</name>
<gene>
    <name evidence="2" type="ORF">EVG20_g11506</name>
</gene>
<feature type="region of interest" description="Disordered" evidence="1">
    <location>
        <begin position="281"/>
        <end position="321"/>
    </location>
</feature>
<feature type="compositionally biased region" description="Polar residues" evidence="1">
    <location>
        <begin position="283"/>
        <end position="294"/>
    </location>
</feature>